<feature type="transmembrane region" description="Helical" evidence="4">
    <location>
        <begin position="325"/>
        <end position="345"/>
    </location>
</feature>
<dbReference type="InterPro" id="IPR001173">
    <property type="entry name" value="Glyco_trans_2-like"/>
</dbReference>
<feature type="domain" description="Glycosyltransferase 2-like" evidence="5">
    <location>
        <begin position="50"/>
        <end position="188"/>
    </location>
</feature>
<keyword evidence="3 6" id="KW-0808">Transferase</keyword>
<feature type="transmembrane region" description="Helical" evidence="4">
    <location>
        <begin position="6"/>
        <end position="29"/>
    </location>
</feature>
<dbReference type="PANTHER" id="PTHR43630">
    <property type="entry name" value="POLY-BETA-1,6-N-ACETYL-D-GLUCOSAMINE SYNTHASE"/>
    <property type="match status" value="1"/>
</dbReference>
<evidence type="ECO:0000256" key="3">
    <source>
        <dbReference type="ARBA" id="ARBA00022679"/>
    </source>
</evidence>
<keyword evidence="7" id="KW-1185">Reference proteome</keyword>
<dbReference type="RefSeq" id="WP_153863044.1">
    <property type="nucleotide sequence ID" value="NZ_WJQS01000001.1"/>
</dbReference>
<evidence type="ECO:0000256" key="2">
    <source>
        <dbReference type="ARBA" id="ARBA00022676"/>
    </source>
</evidence>
<protein>
    <submittedName>
        <fullName evidence="6">Glycosyltransferase</fullName>
    </submittedName>
</protein>
<organism evidence="6 7">
    <name type="scientific">Fundicoccus ignavus</name>
    <dbReference type="NCBI Taxonomy" id="2664442"/>
    <lineage>
        <taxon>Bacteria</taxon>
        <taxon>Bacillati</taxon>
        <taxon>Bacillota</taxon>
        <taxon>Bacilli</taxon>
        <taxon>Lactobacillales</taxon>
        <taxon>Aerococcaceae</taxon>
        <taxon>Fundicoccus</taxon>
    </lineage>
</organism>
<evidence type="ECO:0000313" key="6">
    <source>
        <dbReference type="EMBL" id="MRI84620.1"/>
    </source>
</evidence>
<dbReference type="EMBL" id="WJQS01000001">
    <property type="protein sequence ID" value="MRI84620.1"/>
    <property type="molecule type" value="Genomic_DNA"/>
</dbReference>
<evidence type="ECO:0000256" key="4">
    <source>
        <dbReference type="SAM" id="Phobius"/>
    </source>
</evidence>
<dbReference type="PANTHER" id="PTHR43630:SF1">
    <property type="entry name" value="POLY-BETA-1,6-N-ACETYL-D-GLUCOSAMINE SYNTHASE"/>
    <property type="match status" value="1"/>
</dbReference>
<dbReference type="InterPro" id="IPR029044">
    <property type="entry name" value="Nucleotide-diphossugar_trans"/>
</dbReference>
<comment type="similarity">
    <text evidence="1">Belongs to the glycosyltransferase 2 family.</text>
</comment>
<proteinExistence type="inferred from homology"/>
<gene>
    <name evidence="6" type="ORF">GIY09_01750</name>
</gene>
<keyword evidence="4" id="KW-0472">Membrane</keyword>
<keyword evidence="2" id="KW-0328">Glycosyltransferase</keyword>
<keyword evidence="4" id="KW-0812">Transmembrane</keyword>
<dbReference type="GO" id="GO:0016757">
    <property type="term" value="F:glycosyltransferase activity"/>
    <property type="evidence" value="ECO:0007669"/>
    <property type="project" value="UniProtKB-KW"/>
</dbReference>
<name>A0A6I2GA24_9LACT</name>
<evidence type="ECO:0000313" key="7">
    <source>
        <dbReference type="Proteomes" id="UP000430975"/>
    </source>
</evidence>
<dbReference type="AlphaFoldDB" id="A0A6I2GA24"/>
<evidence type="ECO:0000256" key="1">
    <source>
        <dbReference type="ARBA" id="ARBA00006739"/>
    </source>
</evidence>
<keyword evidence="4" id="KW-1133">Transmembrane helix</keyword>
<evidence type="ECO:0000259" key="5">
    <source>
        <dbReference type="Pfam" id="PF00535"/>
    </source>
</evidence>
<dbReference type="SUPFAM" id="SSF53448">
    <property type="entry name" value="Nucleotide-diphospho-sugar transferases"/>
    <property type="match status" value="1"/>
</dbReference>
<comment type="caution">
    <text evidence="6">The sequence shown here is derived from an EMBL/GenBank/DDBJ whole genome shotgun (WGS) entry which is preliminary data.</text>
</comment>
<reference evidence="6 7" key="1">
    <citation type="submission" date="2019-11" db="EMBL/GenBank/DDBJ databases">
        <title>Characterisation of Fundicoccus ignavus gen. nov. sp. nov., a novel genus of the family Aerococcaceae isolated from bulk tank milk.</title>
        <authorList>
            <person name="Siebert A."/>
            <person name="Huptas C."/>
            <person name="Wenning M."/>
            <person name="Scherer S."/>
            <person name="Doll E.V."/>
        </authorList>
    </citation>
    <scope>NUCLEOTIDE SEQUENCE [LARGE SCALE GENOMIC DNA]</scope>
    <source>
        <strain evidence="6 7">WS4759</strain>
    </source>
</reference>
<dbReference type="Pfam" id="PF00535">
    <property type="entry name" value="Glycos_transf_2"/>
    <property type="match status" value="1"/>
</dbReference>
<dbReference type="Gene3D" id="3.90.550.10">
    <property type="entry name" value="Spore Coat Polysaccharide Biosynthesis Protein SpsA, Chain A"/>
    <property type="match status" value="1"/>
</dbReference>
<sequence>MISLKILFYFSLFIIFWAMIGYPLSLIMMDKLFFHKKKMIKDTTFLPSVTVMVVAHNEEKVIYDKLINLTEINYPKDKYNILISSDNSTDNTNQIVEDFIVNNKDFNINLYVAKQHLGKTNAQNEAQKIVESEILVMTDANSIIEKNAVKELVSSFSAKEISYVCGKLNYLNKDINETSNSENEYWNLDLKLRDIEGRIQTITAGNGALYACRNDEYIDIKAIRSHDLAFPLYFALNNKRAIMNPDANVFEKAGETVEDEFKRKVRMNRNGLKSILPEVRILNVFKYKWFSYFYFGHRTCRYMLWIMHIILLISNVLLVKSSVIYWFYLMLQIIFYSSVLLKLIFKIDNKILNLAYHYAMTLTAQFVGAIRLLSGKSKATWDKAETTR</sequence>
<feature type="transmembrane region" description="Helical" evidence="4">
    <location>
        <begin position="302"/>
        <end position="319"/>
    </location>
</feature>
<accession>A0A6I2GA24</accession>
<dbReference type="Proteomes" id="UP000430975">
    <property type="component" value="Unassembled WGS sequence"/>
</dbReference>